<dbReference type="PANTHER" id="PTHR37953">
    <property type="entry name" value="UPF0127 PROTEIN MJ1496"/>
    <property type="match status" value="1"/>
</dbReference>
<dbReference type="Pfam" id="PF02643">
    <property type="entry name" value="DUF192"/>
    <property type="match status" value="1"/>
</dbReference>
<dbReference type="AlphaFoldDB" id="A0A851HPE3"/>
<comment type="caution">
    <text evidence="2">The sequence shown here is derived from an EMBL/GenBank/DDBJ whole genome shotgun (WGS) entry which is preliminary data.</text>
</comment>
<feature type="signal peptide" evidence="1">
    <location>
        <begin position="1"/>
        <end position="23"/>
    </location>
</feature>
<name>A0A851HPE3_9GAMM</name>
<proteinExistence type="predicted"/>
<evidence type="ECO:0000256" key="1">
    <source>
        <dbReference type="SAM" id="SignalP"/>
    </source>
</evidence>
<evidence type="ECO:0000313" key="2">
    <source>
        <dbReference type="EMBL" id="NWN90610.1"/>
    </source>
</evidence>
<keyword evidence="1" id="KW-0732">Signal</keyword>
<gene>
    <name evidence="2" type="ORF">HLV39_03720</name>
</gene>
<sequence>MRNHCIFLYFSALLAGCTAGSGAAETASGLPVVAGCFVTDSDAVNVSLELAQTPQERRKGLMGRDSLARDSGMLFQYQQLQSPDHGFWMYQTLIPLDIAYLDESGVIGNIRHMKPCASSSGADCPSYPAGVEFIIAVEMNAGFFAANGIESGDRLTLGEQNCIEPTPGRDTL</sequence>
<dbReference type="InterPro" id="IPR038695">
    <property type="entry name" value="Saro_0823-like_sf"/>
</dbReference>
<keyword evidence="3" id="KW-1185">Reference proteome</keyword>
<dbReference type="Gene3D" id="2.60.120.1140">
    <property type="entry name" value="Protein of unknown function DUF192"/>
    <property type="match status" value="1"/>
</dbReference>
<dbReference type="PROSITE" id="PS51257">
    <property type="entry name" value="PROKAR_LIPOPROTEIN"/>
    <property type="match status" value="1"/>
</dbReference>
<dbReference type="EMBL" id="JABEVQ010000002">
    <property type="protein sequence ID" value="NWN90610.1"/>
    <property type="molecule type" value="Genomic_DNA"/>
</dbReference>
<reference evidence="2 3" key="1">
    <citation type="submission" date="2020-03" db="EMBL/GenBank/DDBJ databases">
        <title>Metagenomic, metatranscriptomic, and metabolomic analyses revealed the key microbes and metabolic features during the fermentation of ganjang, Korean traditional soy sauce.</title>
        <authorList>
            <person name="Chun B.H."/>
            <person name="Jeon C.O."/>
        </authorList>
    </citation>
    <scope>NUCLEOTIDE SEQUENCE [LARGE SCALE GENOMIC DNA]</scope>
    <source>
        <strain evidence="2 3">KG14</strain>
    </source>
</reference>
<feature type="chain" id="PRO_5032713762" evidence="1">
    <location>
        <begin position="24"/>
        <end position="172"/>
    </location>
</feature>
<dbReference type="Proteomes" id="UP000536442">
    <property type="component" value="Unassembled WGS sequence"/>
</dbReference>
<organism evidence="2 3">
    <name type="scientific">Marinobacter adhaerens</name>
    <dbReference type="NCBI Taxonomy" id="1033846"/>
    <lineage>
        <taxon>Bacteria</taxon>
        <taxon>Pseudomonadati</taxon>
        <taxon>Pseudomonadota</taxon>
        <taxon>Gammaproteobacteria</taxon>
        <taxon>Pseudomonadales</taxon>
        <taxon>Marinobacteraceae</taxon>
        <taxon>Marinobacter</taxon>
    </lineage>
</organism>
<dbReference type="InterPro" id="IPR003795">
    <property type="entry name" value="DUF192"/>
</dbReference>
<protein>
    <submittedName>
        <fullName evidence="2">DUF192 domain-containing protein</fullName>
    </submittedName>
</protein>
<dbReference type="PANTHER" id="PTHR37953:SF1">
    <property type="entry name" value="UPF0127 PROTEIN MJ1496"/>
    <property type="match status" value="1"/>
</dbReference>
<accession>A0A851HPE3</accession>
<evidence type="ECO:0000313" key="3">
    <source>
        <dbReference type="Proteomes" id="UP000536442"/>
    </source>
</evidence>